<protein>
    <recommendedName>
        <fullName evidence="8">Multidrug efflux pump Tap</fullName>
    </recommendedName>
</protein>
<evidence type="ECO:0000259" key="11">
    <source>
        <dbReference type="PROSITE" id="PS50850"/>
    </source>
</evidence>
<feature type="transmembrane region" description="Helical" evidence="10">
    <location>
        <begin position="364"/>
        <end position="386"/>
    </location>
</feature>
<feature type="transmembrane region" description="Helical" evidence="10">
    <location>
        <begin position="226"/>
        <end position="245"/>
    </location>
</feature>
<accession>A0A3M9XLV0</accession>
<dbReference type="OrthoDB" id="7283966at2"/>
<comment type="caution">
    <text evidence="12">The sequence shown here is derived from an EMBL/GenBank/DDBJ whole genome shotgun (WGS) entry which is preliminary data.</text>
</comment>
<feature type="transmembrane region" description="Helical" evidence="10">
    <location>
        <begin position="199"/>
        <end position="220"/>
    </location>
</feature>
<dbReference type="PANTHER" id="PTHR23513">
    <property type="entry name" value="INTEGRAL MEMBRANE EFFLUX PROTEIN-RELATED"/>
    <property type="match status" value="1"/>
</dbReference>
<evidence type="ECO:0000313" key="13">
    <source>
        <dbReference type="Proteomes" id="UP000268623"/>
    </source>
</evidence>
<dbReference type="PROSITE" id="PS50850">
    <property type="entry name" value="MFS"/>
    <property type="match status" value="1"/>
</dbReference>
<dbReference type="Gene3D" id="1.20.1250.20">
    <property type="entry name" value="MFS general substrate transporter like domains"/>
    <property type="match status" value="1"/>
</dbReference>
<feature type="transmembrane region" description="Helical" evidence="10">
    <location>
        <begin position="160"/>
        <end position="187"/>
    </location>
</feature>
<feature type="transmembrane region" description="Helical" evidence="10">
    <location>
        <begin position="339"/>
        <end position="358"/>
    </location>
</feature>
<dbReference type="RefSeq" id="WP_123174972.1">
    <property type="nucleotide sequence ID" value="NZ_QWDD01000001.1"/>
</dbReference>
<keyword evidence="5 10" id="KW-1133">Transmembrane helix</keyword>
<evidence type="ECO:0000256" key="9">
    <source>
        <dbReference type="SAM" id="MobiDB-lite"/>
    </source>
</evidence>
<evidence type="ECO:0000256" key="7">
    <source>
        <dbReference type="ARBA" id="ARBA00038075"/>
    </source>
</evidence>
<evidence type="ECO:0000256" key="6">
    <source>
        <dbReference type="ARBA" id="ARBA00023136"/>
    </source>
</evidence>
<feature type="transmembrane region" description="Helical" evidence="10">
    <location>
        <begin position="72"/>
        <end position="93"/>
    </location>
</feature>
<dbReference type="GO" id="GO:0005886">
    <property type="term" value="C:plasma membrane"/>
    <property type="evidence" value="ECO:0007669"/>
    <property type="project" value="UniProtKB-SubCell"/>
</dbReference>
<dbReference type="InterPro" id="IPR036259">
    <property type="entry name" value="MFS_trans_sf"/>
</dbReference>
<feature type="region of interest" description="Disordered" evidence="9">
    <location>
        <begin position="1"/>
        <end position="32"/>
    </location>
</feature>
<feature type="domain" description="Major facilitator superfamily (MFS) profile" evidence="11">
    <location>
        <begin position="67"/>
        <end position="452"/>
    </location>
</feature>
<dbReference type="CDD" id="cd06173">
    <property type="entry name" value="MFS_MefA_like"/>
    <property type="match status" value="1"/>
</dbReference>
<comment type="subcellular location">
    <subcellularLocation>
        <location evidence="1">Cell membrane</location>
        <topology evidence="1">Multi-pass membrane protein</topology>
    </subcellularLocation>
</comment>
<dbReference type="Proteomes" id="UP000268623">
    <property type="component" value="Unassembled WGS sequence"/>
</dbReference>
<evidence type="ECO:0000256" key="4">
    <source>
        <dbReference type="ARBA" id="ARBA00022692"/>
    </source>
</evidence>
<dbReference type="Pfam" id="PF07690">
    <property type="entry name" value="MFS_1"/>
    <property type="match status" value="1"/>
</dbReference>
<keyword evidence="6 10" id="KW-0472">Membrane</keyword>
<feature type="transmembrane region" description="Helical" evidence="10">
    <location>
        <begin position="398"/>
        <end position="417"/>
    </location>
</feature>
<dbReference type="AlphaFoldDB" id="A0A3M9XLV0"/>
<comment type="similarity">
    <text evidence="7">Belongs to the major facilitator superfamily. Drug:H(+) antiporter-3 (DHA3) (TC 2.A.1.21) family.</text>
</comment>
<gene>
    <name evidence="12" type="primary">entS</name>
    <name evidence="12" type="ORF">D1O30_04520</name>
</gene>
<name>A0A3M9XLV0_9HYPH</name>
<feature type="transmembrane region" description="Helical" evidence="10">
    <location>
        <begin position="423"/>
        <end position="448"/>
    </location>
</feature>
<dbReference type="InterPro" id="IPR011701">
    <property type="entry name" value="MFS"/>
</dbReference>
<evidence type="ECO:0000256" key="3">
    <source>
        <dbReference type="ARBA" id="ARBA00022475"/>
    </source>
</evidence>
<evidence type="ECO:0000256" key="8">
    <source>
        <dbReference type="ARBA" id="ARBA00040914"/>
    </source>
</evidence>
<evidence type="ECO:0000256" key="10">
    <source>
        <dbReference type="SAM" id="Phobius"/>
    </source>
</evidence>
<evidence type="ECO:0000313" key="12">
    <source>
        <dbReference type="EMBL" id="RNJ48984.1"/>
    </source>
</evidence>
<evidence type="ECO:0000256" key="1">
    <source>
        <dbReference type="ARBA" id="ARBA00004651"/>
    </source>
</evidence>
<dbReference type="NCBIfam" id="NF007792">
    <property type="entry name" value="PRK10489.1"/>
    <property type="match status" value="1"/>
</dbReference>
<dbReference type="GO" id="GO:0022857">
    <property type="term" value="F:transmembrane transporter activity"/>
    <property type="evidence" value="ECO:0007669"/>
    <property type="project" value="InterPro"/>
</dbReference>
<evidence type="ECO:0000256" key="5">
    <source>
        <dbReference type="ARBA" id="ARBA00022989"/>
    </source>
</evidence>
<reference evidence="12 13" key="1">
    <citation type="submission" date="2018-08" db="EMBL/GenBank/DDBJ databases">
        <title>Genome sequence of Methylocystis hirsuta CSC1, a methanotroph able to accumulate PHAs.</title>
        <authorList>
            <person name="Bordel S."/>
            <person name="Rodriguez E."/>
            <person name="Gancedo J."/>
            <person name="Munoz R."/>
        </authorList>
    </citation>
    <scope>NUCLEOTIDE SEQUENCE [LARGE SCALE GENOMIC DNA]</scope>
    <source>
        <strain evidence="12 13">CSC1</strain>
    </source>
</reference>
<feature type="transmembrane region" description="Helical" evidence="10">
    <location>
        <begin position="133"/>
        <end position="154"/>
    </location>
</feature>
<dbReference type="EMBL" id="QWDD01000001">
    <property type="protein sequence ID" value="RNJ48984.1"/>
    <property type="molecule type" value="Genomic_DNA"/>
</dbReference>
<keyword evidence="2" id="KW-0813">Transport</keyword>
<proteinExistence type="inferred from homology"/>
<dbReference type="SUPFAM" id="SSF103473">
    <property type="entry name" value="MFS general substrate transporter"/>
    <property type="match status" value="1"/>
</dbReference>
<feature type="transmembrane region" description="Helical" evidence="10">
    <location>
        <begin position="105"/>
        <end position="126"/>
    </location>
</feature>
<feature type="transmembrane region" description="Helical" evidence="10">
    <location>
        <begin position="266"/>
        <end position="291"/>
    </location>
</feature>
<feature type="transmembrane region" description="Helical" evidence="10">
    <location>
        <begin position="311"/>
        <end position="332"/>
    </location>
</feature>
<dbReference type="PANTHER" id="PTHR23513:SF9">
    <property type="entry name" value="ENTEROBACTIN EXPORTER ENTS"/>
    <property type="match status" value="1"/>
</dbReference>
<evidence type="ECO:0000256" key="2">
    <source>
        <dbReference type="ARBA" id="ARBA00022448"/>
    </source>
</evidence>
<sequence>MDTQRSPEASQETRNDGHAVSSGSSRNPAGGVAKNMAKNMAKHIAKHIAKNKSTLLLDLSLLRDNAAFRTVVIARTLSVFSLGMLTVAVPVQIQETTGSPMQVGIAMALGGGGAFAGLLAGGVLADRWDRRKLILFARSVCGLGFAALAVNGFSSSPSVLAIYALALWDGFFSALGVTALLAATPFLVGRENLGAAGQFNMLTVRMGGILSPALGGMVIASFGVGWNYLTAAIGALLTVAQLMRLPPMPPARREPQHPLRALGAGIGYLFVNRLVGAVVAVGALVSLGGGVRILLPALAEDVYRVGPSAVGVMYAAAPLGATVAALTGGWLGGFARSGALLLASGAAAFVALGSLGFIGDPVVAFVALAGFGYLSSIASLLQFTLVQRHTPEHLLGRVNGLWAAQAVTGDAFGALALGSMTRVVPLTSAVLIFSLVALLSSGAMAIGFRSLRFASLKKNEDLPSTAADKSERPQPQLLKSEKA</sequence>
<keyword evidence="3" id="KW-1003">Cell membrane</keyword>
<feature type="compositionally biased region" description="Polar residues" evidence="9">
    <location>
        <begin position="1"/>
        <end position="10"/>
    </location>
</feature>
<dbReference type="InterPro" id="IPR020846">
    <property type="entry name" value="MFS_dom"/>
</dbReference>
<feature type="region of interest" description="Disordered" evidence="9">
    <location>
        <begin position="460"/>
        <end position="483"/>
    </location>
</feature>
<keyword evidence="4 10" id="KW-0812">Transmembrane</keyword>
<organism evidence="12 13">
    <name type="scientific">Methylocystis hirsuta</name>
    <dbReference type="NCBI Taxonomy" id="369798"/>
    <lineage>
        <taxon>Bacteria</taxon>
        <taxon>Pseudomonadati</taxon>
        <taxon>Pseudomonadota</taxon>
        <taxon>Alphaproteobacteria</taxon>
        <taxon>Hyphomicrobiales</taxon>
        <taxon>Methylocystaceae</taxon>
        <taxon>Methylocystis</taxon>
    </lineage>
</organism>
<keyword evidence="13" id="KW-1185">Reference proteome</keyword>